<comment type="caution">
    <text evidence="2">The sequence shown here is derived from an EMBL/GenBank/DDBJ whole genome shotgun (WGS) entry which is preliminary data.</text>
</comment>
<sequence length="261" mass="28258">MNPVITAFQAVVKYLFAQGEEAISQTIELAKSQFDAITSALAQKTGQELANVASALQAMVEVEYTSIGAFCQAVEAKILASAGATIPAFLATAPTPTQTPQPSAPPTPDQITTVKALVRAGADADEAFRVVLGRNQDGTEWVPTGKPGEWAKARQLAYGMTIILSMKEEEPEALKWLHHFHDKTKEAILHTAKEAESVQDWRERLVRQYAGAVRARKANETVVAIGAQWGFDIDLHTIADKGEEGAEENGTTTVPDFLRRS</sequence>
<protein>
    <submittedName>
        <fullName evidence="2">Uncharacterized protein</fullName>
    </submittedName>
</protein>
<dbReference type="EMBL" id="VMGK01000001">
    <property type="protein sequence ID" value="TSC93502.1"/>
    <property type="molecule type" value="Genomic_DNA"/>
</dbReference>
<proteinExistence type="predicted"/>
<dbReference type="Proteomes" id="UP000315689">
    <property type="component" value="Unassembled WGS sequence"/>
</dbReference>
<name>A0A554LKV8_9BACT</name>
<evidence type="ECO:0000313" key="2">
    <source>
        <dbReference type="EMBL" id="TSC93502.1"/>
    </source>
</evidence>
<evidence type="ECO:0000256" key="1">
    <source>
        <dbReference type="SAM" id="MobiDB-lite"/>
    </source>
</evidence>
<evidence type="ECO:0000313" key="3">
    <source>
        <dbReference type="Proteomes" id="UP000315689"/>
    </source>
</evidence>
<feature type="region of interest" description="Disordered" evidence="1">
    <location>
        <begin position="242"/>
        <end position="261"/>
    </location>
</feature>
<accession>A0A554LKV8</accession>
<reference evidence="2 3" key="1">
    <citation type="submission" date="2017-07" db="EMBL/GenBank/DDBJ databases">
        <title>Mechanisms for carbon and nitrogen cycling indicate functional differentiation within the Candidate Phyla Radiation.</title>
        <authorList>
            <person name="Danczak R.E."/>
            <person name="Johnston M.D."/>
            <person name="Kenah C."/>
            <person name="Slattery M."/>
            <person name="Wrighton K.C."/>
            <person name="Wilkins M.J."/>
        </authorList>
    </citation>
    <scope>NUCLEOTIDE SEQUENCE [LARGE SCALE GENOMIC DNA]</scope>
    <source>
        <strain evidence="2">Licking1014_7</strain>
    </source>
</reference>
<gene>
    <name evidence="2" type="ORF">CEN89_39</name>
</gene>
<dbReference type="AlphaFoldDB" id="A0A554LKV8"/>
<organism evidence="2 3">
    <name type="scientific">Candidatus Berkelbacteria bacterium Licking1014_7</name>
    <dbReference type="NCBI Taxonomy" id="2017147"/>
    <lineage>
        <taxon>Bacteria</taxon>
        <taxon>Candidatus Berkelbacteria</taxon>
    </lineage>
</organism>